<evidence type="ECO:0000313" key="10">
    <source>
        <dbReference type="Proteomes" id="UP000192746"/>
    </source>
</evidence>
<accession>A0A1Y1T0M2</accession>
<feature type="domain" description="POTRA" evidence="8">
    <location>
        <begin position="307"/>
        <end position="392"/>
    </location>
</feature>
<dbReference type="InterPro" id="IPR000184">
    <property type="entry name" value="Bac_surfAg_D15"/>
</dbReference>
<evidence type="ECO:0000256" key="7">
    <source>
        <dbReference type="ARBA" id="ARBA00023237"/>
    </source>
</evidence>
<keyword evidence="6" id="KW-0472">Membrane</keyword>
<organism evidence="9 10">
    <name type="scientific">Zunongwangia atlantica 22II14-10F7</name>
    <dbReference type="NCBI Taxonomy" id="1185767"/>
    <lineage>
        <taxon>Bacteria</taxon>
        <taxon>Pseudomonadati</taxon>
        <taxon>Bacteroidota</taxon>
        <taxon>Flavobacteriia</taxon>
        <taxon>Flavobacteriales</taxon>
        <taxon>Flavobacteriaceae</taxon>
        <taxon>Zunongwangia</taxon>
    </lineage>
</organism>
<keyword evidence="2" id="KW-1134">Transmembrane beta strand</keyword>
<dbReference type="AlphaFoldDB" id="A0A1Y1T0M2"/>
<dbReference type="InterPro" id="IPR023707">
    <property type="entry name" value="OM_assembly_BamA"/>
</dbReference>
<gene>
    <name evidence="9" type="ORF">IIF7_15043</name>
</gene>
<proteinExistence type="predicted"/>
<evidence type="ECO:0000256" key="6">
    <source>
        <dbReference type="ARBA" id="ARBA00023136"/>
    </source>
</evidence>
<dbReference type="Gene3D" id="2.40.160.50">
    <property type="entry name" value="membrane protein fhac: a member of the omp85/tpsb transporter family"/>
    <property type="match status" value="1"/>
</dbReference>
<dbReference type="PIRSF" id="PIRSF006076">
    <property type="entry name" value="OM_assembly_OMP85"/>
    <property type="match status" value="1"/>
</dbReference>
<dbReference type="PANTHER" id="PTHR12815">
    <property type="entry name" value="SORTING AND ASSEMBLY MACHINERY SAMM50 PROTEIN FAMILY MEMBER"/>
    <property type="match status" value="1"/>
</dbReference>
<dbReference type="Proteomes" id="UP000192746">
    <property type="component" value="Unassembled WGS sequence"/>
</dbReference>
<feature type="domain" description="POTRA" evidence="8">
    <location>
        <begin position="217"/>
        <end position="304"/>
    </location>
</feature>
<evidence type="ECO:0000256" key="4">
    <source>
        <dbReference type="ARBA" id="ARBA00022729"/>
    </source>
</evidence>
<dbReference type="InterPro" id="IPR010827">
    <property type="entry name" value="BamA/TamA_POTRA"/>
</dbReference>
<dbReference type="Pfam" id="PF01103">
    <property type="entry name" value="Omp85"/>
    <property type="match status" value="1"/>
</dbReference>
<dbReference type="InterPro" id="IPR034746">
    <property type="entry name" value="POTRA"/>
</dbReference>
<feature type="domain" description="POTRA" evidence="8">
    <location>
        <begin position="395"/>
        <end position="471"/>
    </location>
</feature>
<comment type="subcellular location">
    <subcellularLocation>
        <location evidence="1">Membrane</location>
    </subcellularLocation>
</comment>
<evidence type="ECO:0000256" key="3">
    <source>
        <dbReference type="ARBA" id="ARBA00022692"/>
    </source>
</evidence>
<keyword evidence="3" id="KW-0812">Transmembrane</keyword>
<dbReference type="Pfam" id="PF07244">
    <property type="entry name" value="POTRA"/>
    <property type="match status" value="4"/>
</dbReference>
<reference evidence="9 10" key="1">
    <citation type="submission" date="2013-04" db="EMBL/GenBank/DDBJ databases">
        <title>Zunongwangia sp. 22II14-10F7 Genome Sequencing.</title>
        <authorList>
            <person name="Lai Q."/>
            <person name="Shao Z."/>
        </authorList>
    </citation>
    <scope>NUCLEOTIDE SEQUENCE [LARGE SCALE GENOMIC DNA]</scope>
    <source>
        <strain evidence="9 10">22II14-10F7</strain>
    </source>
</reference>
<dbReference type="RefSeq" id="WP_084842527.1">
    <property type="nucleotide sequence ID" value="NZ_ARYN01000014.1"/>
</dbReference>
<keyword evidence="4" id="KW-0732">Signal</keyword>
<keyword evidence="5" id="KW-0677">Repeat</keyword>
<comment type="caution">
    <text evidence="9">The sequence shown here is derived from an EMBL/GenBank/DDBJ whole genome shotgun (WGS) entry which is preliminary data.</text>
</comment>
<dbReference type="GO" id="GO:0019867">
    <property type="term" value="C:outer membrane"/>
    <property type="evidence" value="ECO:0007669"/>
    <property type="project" value="InterPro"/>
</dbReference>
<dbReference type="PANTHER" id="PTHR12815:SF47">
    <property type="entry name" value="TRANSLOCATION AND ASSEMBLY MODULE SUBUNIT TAMA"/>
    <property type="match status" value="1"/>
</dbReference>
<evidence type="ECO:0000256" key="2">
    <source>
        <dbReference type="ARBA" id="ARBA00022452"/>
    </source>
</evidence>
<dbReference type="Gene3D" id="3.10.20.310">
    <property type="entry name" value="membrane protein fhac"/>
    <property type="match status" value="5"/>
</dbReference>
<keyword evidence="10" id="KW-1185">Reference proteome</keyword>
<name>A0A1Y1T0M2_9FLAO</name>
<dbReference type="PROSITE" id="PS51779">
    <property type="entry name" value="POTRA"/>
    <property type="match status" value="3"/>
</dbReference>
<protein>
    <recommendedName>
        <fullName evidence="8">POTRA domain-containing protein</fullName>
    </recommendedName>
</protein>
<sequence length="902" mass="102393">MKPFTIIKTEKEDLEKQVNNLVSAFMTRRILAFLIICFTLSISANAQDLPIGNGKKYTLGEIKVTGSTRYNESTVISFTRLKTGDELYIPGQRLSNVIKKLWDLDMFSDIEFYITNVKDGVADLELVITDIPKLSEVRIQGIKKKRDKEELIDENKLKTGVNVTENLITNTKNYIENKYKKDGYFNAKVAINTIEVKDTTNNNLVNMVVNIDTGDKVKIKDIDIIGNDQLSDAKLKRAMKNTKEKRIYRFWKRSKFNREDYQTDKQSLVNKLKENGFRDARIISDSLVKIDENNIALNINVEEGDKYYIGNIEFVGNTVYTDEFLHRALGIKKGDTYNGVLMNERIEDAEDPNATNISTIYRNNGYLFSSFNLVETNVYNDTIDFELRITEGKEAYFDEIRVVGNNKTKDHVIYRNLLTKPGQKYNQQDVVSTVRELGSLGFFDAEQLSPEFIDPDPQTGTLSLEYNVVEAGASQIELQGGYGGGGFIGTLGLSFNNFSIAGIFDKEAYKPVPMGDGQRLSLRAQASTFYQTYSLSFVEPWLGGKKPVQLSTSFSYTRQFLYNYYEREADRSRSFDILGVSVGFGKRLTEPDPYLQISHSIGFQRYDLNNYNTGLFTYGDGFSNNLTYTLGITRDNTRYNPIFPVGGSIFSITAKFTPPYSLWNGVDYNDLENQREFQLEDDNGNLIDNSGNRVTPANAVGDQSKIDQEKYKWLEFYKVKFQGDWYTTLANFGENKNLVLRTNVEYGFLGAYNHDRGVPPFERFYLGGDGLGSYSLDGRETIRLRGYPNQSLIPLDRTSLSQASEEDGATIYNKYSLELRFPITLKPSASIYALTFLEGGASYDNFRDFNPFQLNRSAGAGLRIFMPAFGLLGIDFGYGFDPIPGMSEANGWETHFIIGQQF</sequence>
<dbReference type="InterPro" id="IPR039910">
    <property type="entry name" value="D15-like"/>
</dbReference>
<evidence type="ECO:0000313" key="9">
    <source>
        <dbReference type="EMBL" id="ORL44566.1"/>
    </source>
</evidence>
<dbReference type="GO" id="GO:0071709">
    <property type="term" value="P:membrane assembly"/>
    <property type="evidence" value="ECO:0007669"/>
    <property type="project" value="InterPro"/>
</dbReference>
<keyword evidence="7" id="KW-0998">Cell outer membrane</keyword>
<evidence type="ECO:0000259" key="8">
    <source>
        <dbReference type="PROSITE" id="PS51779"/>
    </source>
</evidence>
<dbReference type="OrthoDB" id="9802086at2"/>
<dbReference type="EMBL" id="ARYN01000014">
    <property type="protein sequence ID" value="ORL44566.1"/>
    <property type="molecule type" value="Genomic_DNA"/>
</dbReference>
<evidence type="ECO:0000256" key="5">
    <source>
        <dbReference type="ARBA" id="ARBA00022737"/>
    </source>
</evidence>
<dbReference type="STRING" id="1185767.IIF7_15043"/>
<evidence type="ECO:0000256" key="1">
    <source>
        <dbReference type="ARBA" id="ARBA00004370"/>
    </source>
</evidence>